<sequence>MLHQSMCNKLGASADGTSLVELNIVSFALKFDRNSLQHVYSITARRGKRYTMEFEGKGENVGGTLILCYGDLTINIHGIQFYRFHFKEFRWLLNFRKKMNGSLEVFKAHLYDLVKTTFGDGVFELNLKNLVEKHLVYSIAFIDFPFKEEALNESIVQNTKSCVKIEKQSLDATLLYSLTVNEFLDELIFKREMKNLSLYYYHPFKETISKTFLLSIMQVEESSEESLGSLEA</sequence>
<proteinExistence type="predicted"/>
<dbReference type="EMBL" id="CM044702">
    <property type="protein sequence ID" value="KAI5675984.1"/>
    <property type="molecule type" value="Genomic_DNA"/>
</dbReference>
<evidence type="ECO:0000313" key="1">
    <source>
        <dbReference type="EMBL" id="KAI5675984.1"/>
    </source>
</evidence>
<name>A0ACC0BTP3_CATRO</name>
<reference evidence="2" key="1">
    <citation type="journal article" date="2023" name="Nat. Plants">
        <title>Single-cell RNA sequencing provides a high-resolution roadmap for understanding the multicellular compartmentation of specialized metabolism.</title>
        <authorList>
            <person name="Sun S."/>
            <person name="Shen X."/>
            <person name="Li Y."/>
            <person name="Li Y."/>
            <person name="Wang S."/>
            <person name="Li R."/>
            <person name="Zhang H."/>
            <person name="Shen G."/>
            <person name="Guo B."/>
            <person name="Wei J."/>
            <person name="Xu J."/>
            <person name="St-Pierre B."/>
            <person name="Chen S."/>
            <person name="Sun C."/>
        </authorList>
    </citation>
    <scope>NUCLEOTIDE SEQUENCE [LARGE SCALE GENOMIC DNA]</scope>
</reference>
<dbReference type="Proteomes" id="UP001060085">
    <property type="component" value="Linkage Group LG02"/>
</dbReference>
<comment type="caution">
    <text evidence="1">The sequence shown here is derived from an EMBL/GenBank/DDBJ whole genome shotgun (WGS) entry which is preliminary data.</text>
</comment>
<protein>
    <submittedName>
        <fullName evidence="1">Uncharacterized protein</fullName>
    </submittedName>
</protein>
<accession>A0ACC0BTP3</accession>
<organism evidence="1 2">
    <name type="scientific">Catharanthus roseus</name>
    <name type="common">Madagascar periwinkle</name>
    <name type="synonym">Vinca rosea</name>
    <dbReference type="NCBI Taxonomy" id="4058"/>
    <lineage>
        <taxon>Eukaryota</taxon>
        <taxon>Viridiplantae</taxon>
        <taxon>Streptophyta</taxon>
        <taxon>Embryophyta</taxon>
        <taxon>Tracheophyta</taxon>
        <taxon>Spermatophyta</taxon>
        <taxon>Magnoliopsida</taxon>
        <taxon>eudicotyledons</taxon>
        <taxon>Gunneridae</taxon>
        <taxon>Pentapetalae</taxon>
        <taxon>asterids</taxon>
        <taxon>lamiids</taxon>
        <taxon>Gentianales</taxon>
        <taxon>Apocynaceae</taxon>
        <taxon>Rauvolfioideae</taxon>
        <taxon>Vinceae</taxon>
        <taxon>Catharanthinae</taxon>
        <taxon>Catharanthus</taxon>
    </lineage>
</organism>
<gene>
    <name evidence="1" type="ORF">M9H77_06934</name>
</gene>
<keyword evidence="2" id="KW-1185">Reference proteome</keyword>
<evidence type="ECO:0000313" key="2">
    <source>
        <dbReference type="Proteomes" id="UP001060085"/>
    </source>
</evidence>